<dbReference type="PRINTS" id="PR00455">
    <property type="entry name" value="HTHTETR"/>
</dbReference>
<evidence type="ECO:0000256" key="2">
    <source>
        <dbReference type="ARBA" id="ARBA00023125"/>
    </source>
</evidence>
<keyword evidence="3" id="KW-0804">Transcription</keyword>
<evidence type="ECO:0000259" key="5">
    <source>
        <dbReference type="PROSITE" id="PS50977"/>
    </source>
</evidence>
<dbReference type="Pfam" id="PF00440">
    <property type="entry name" value="TetR_N"/>
    <property type="match status" value="1"/>
</dbReference>
<proteinExistence type="predicted"/>
<dbReference type="InterPro" id="IPR036271">
    <property type="entry name" value="Tet_transcr_reg_TetR-rel_C_sf"/>
</dbReference>
<dbReference type="PROSITE" id="PS50977">
    <property type="entry name" value="HTH_TETR_2"/>
    <property type="match status" value="1"/>
</dbReference>
<dbReference type="PANTHER" id="PTHR47506:SF10">
    <property type="entry name" value="TRANSCRIPTIONAL REGULATORY PROTEIN"/>
    <property type="match status" value="1"/>
</dbReference>
<evidence type="ECO:0000256" key="4">
    <source>
        <dbReference type="PROSITE-ProRule" id="PRU00335"/>
    </source>
</evidence>
<keyword evidence="2 4" id="KW-0238">DNA-binding</keyword>
<evidence type="ECO:0000313" key="7">
    <source>
        <dbReference type="Proteomes" id="UP000708298"/>
    </source>
</evidence>
<name>A0A964DZJ5_9PROT</name>
<feature type="domain" description="HTH tetR-type" evidence="5">
    <location>
        <begin position="18"/>
        <end position="78"/>
    </location>
</feature>
<dbReference type="PROSITE" id="PS01081">
    <property type="entry name" value="HTH_TETR_1"/>
    <property type="match status" value="1"/>
</dbReference>
<dbReference type="PANTHER" id="PTHR47506">
    <property type="entry name" value="TRANSCRIPTIONAL REGULATORY PROTEIN"/>
    <property type="match status" value="1"/>
</dbReference>
<dbReference type="Pfam" id="PF16925">
    <property type="entry name" value="TetR_C_13"/>
    <property type="match status" value="1"/>
</dbReference>
<dbReference type="InterPro" id="IPR001647">
    <property type="entry name" value="HTH_TetR"/>
</dbReference>
<dbReference type="SUPFAM" id="SSF48498">
    <property type="entry name" value="Tetracyclin repressor-like, C-terminal domain"/>
    <property type="match status" value="1"/>
</dbReference>
<evidence type="ECO:0000256" key="1">
    <source>
        <dbReference type="ARBA" id="ARBA00023015"/>
    </source>
</evidence>
<reference evidence="6" key="1">
    <citation type="journal article" date="2021" name="Microorganisms">
        <title>Acidisoma silvae sp. nov. and Acidisomacellulosilytica sp. nov., Two Acidophilic Bacteria Isolated from Decaying Wood, Hydrolyzing Cellulose and Producing Poly-3-hydroxybutyrate.</title>
        <authorList>
            <person name="Mieszkin S."/>
            <person name="Pouder E."/>
            <person name="Uroz S."/>
            <person name="Simon-Colin C."/>
            <person name="Alain K."/>
        </authorList>
    </citation>
    <scope>NUCLEOTIDE SEQUENCE</scope>
    <source>
        <strain evidence="6">HW T2.11</strain>
    </source>
</reference>
<accession>A0A964DZJ5</accession>
<dbReference type="EMBL" id="JAESVB010000005">
    <property type="protein sequence ID" value="MCB8876164.1"/>
    <property type="molecule type" value="Genomic_DNA"/>
</dbReference>
<dbReference type="Gene3D" id="1.10.357.10">
    <property type="entry name" value="Tetracycline Repressor, domain 2"/>
    <property type="match status" value="1"/>
</dbReference>
<dbReference type="Proteomes" id="UP000708298">
    <property type="component" value="Unassembled WGS sequence"/>
</dbReference>
<dbReference type="SUPFAM" id="SSF46689">
    <property type="entry name" value="Homeodomain-like"/>
    <property type="match status" value="1"/>
</dbReference>
<feature type="DNA-binding region" description="H-T-H motif" evidence="4">
    <location>
        <begin position="41"/>
        <end position="60"/>
    </location>
</feature>
<evidence type="ECO:0000313" key="6">
    <source>
        <dbReference type="EMBL" id="MCB8876164.1"/>
    </source>
</evidence>
<dbReference type="Gene3D" id="1.10.10.60">
    <property type="entry name" value="Homeodomain-like"/>
    <property type="match status" value="1"/>
</dbReference>
<keyword evidence="1" id="KW-0805">Transcription regulation</keyword>
<dbReference type="InterPro" id="IPR011075">
    <property type="entry name" value="TetR_C"/>
</dbReference>
<comment type="caution">
    <text evidence="6">The sequence shown here is derived from an EMBL/GenBank/DDBJ whole genome shotgun (WGS) entry which is preliminary data.</text>
</comment>
<dbReference type="InterPro" id="IPR023772">
    <property type="entry name" value="DNA-bd_HTH_TetR-type_CS"/>
</dbReference>
<protein>
    <submittedName>
        <fullName evidence="6">TetR family transcriptional regulator</fullName>
    </submittedName>
</protein>
<gene>
    <name evidence="6" type="ORF">ASILVAE211_13310</name>
</gene>
<sequence>MTQMIDDTGARSPGRPRNFDMAEAVDRAVLVFRERGYQSASIDIISRGTGLTAGSLYKAFKDKKAIFAAAFARYQAQRLAAIAERLADAESGRARIAALLDLYLDAASGAEGERGCLVVASLAEASGLDADQRAALAAAIGANEARLRDLLRQGQADGSVRADLDVAAAADVLLALLQGIRLLGKLRPPRNRAGFIAAALKILD</sequence>
<dbReference type="GO" id="GO:0003677">
    <property type="term" value="F:DNA binding"/>
    <property type="evidence" value="ECO:0007669"/>
    <property type="project" value="UniProtKB-UniRule"/>
</dbReference>
<reference evidence="6" key="2">
    <citation type="submission" date="2021-01" db="EMBL/GenBank/DDBJ databases">
        <authorList>
            <person name="Mieszkin S."/>
            <person name="Pouder E."/>
            <person name="Alain K."/>
        </authorList>
    </citation>
    <scope>NUCLEOTIDE SEQUENCE</scope>
    <source>
        <strain evidence="6">HW T2.11</strain>
    </source>
</reference>
<evidence type="ECO:0000256" key="3">
    <source>
        <dbReference type="ARBA" id="ARBA00023163"/>
    </source>
</evidence>
<dbReference type="AlphaFoldDB" id="A0A964DZJ5"/>
<dbReference type="RefSeq" id="WP_227321822.1">
    <property type="nucleotide sequence ID" value="NZ_JAESVB010000005.1"/>
</dbReference>
<dbReference type="InterPro" id="IPR009057">
    <property type="entry name" value="Homeodomain-like_sf"/>
</dbReference>
<keyword evidence="7" id="KW-1185">Reference proteome</keyword>
<organism evidence="6 7">
    <name type="scientific">Acidisoma silvae</name>
    <dbReference type="NCBI Taxonomy" id="2802396"/>
    <lineage>
        <taxon>Bacteria</taxon>
        <taxon>Pseudomonadati</taxon>
        <taxon>Pseudomonadota</taxon>
        <taxon>Alphaproteobacteria</taxon>
        <taxon>Acetobacterales</taxon>
        <taxon>Acidocellaceae</taxon>
        <taxon>Acidisoma</taxon>
    </lineage>
</organism>